<accession>A0ABW5E1V7</accession>
<proteinExistence type="predicted"/>
<dbReference type="Proteomes" id="UP001597297">
    <property type="component" value="Unassembled WGS sequence"/>
</dbReference>
<protein>
    <submittedName>
        <fullName evidence="1">Uncharacterized protein</fullName>
    </submittedName>
</protein>
<keyword evidence="2" id="KW-1185">Reference proteome</keyword>
<gene>
    <name evidence="1" type="ORF">ACFSQZ_06265</name>
</gene>
<evidence type="ECO:0000313" key="2">
    <source>
        <dbReference type="Proteomes" id="UP001597297"/>
    </source>
</evidence>
<organism evidence="1 2">
    <name type="scientific">Rubritalea spongiae</name>
    <dbReference type="NCBI Taxonomy" id="430797"/>
    <lineage>
        <taxon>Bacteria</taxon>
        <taxon>Pseudomonadati</taxon>
        <taxon>Verrucomicrobiota</taxon>
        <taxon>Verrucomicrobiia</taxon>
        <taxon>Verrucomicrobiales</taxon>
        <taxon>Rubritaleaceae</taxon>
        <taxon>Rubritalea</taxon>
    </lineage>
</organism>
<dbReference type="RefSeq" id="WP_377095682.1">
    <property type="nucleotide sequence ID" value="NZ_JBHSJM010000001.1"/>
</dbReference>
<evidence type="ECO:0000313" key="1">
    <source>
        <dbReference type="EMBL" id="MFD2276064.1"/>
    </source>
</evidence>
<name>A0ABW5E1V7_9BACT</name>
<dbReference type="EMBL" id="JBHUJC010000018">
    <property type="protein sequence ID" value="MFD2276064.1"/>
    <property type="molecule type" value="Genomic_DNA"/>
</dbReference>
<comment type="caution">
    <text evidence="1">The sequence shown here is derived from an EMBL/GenBank/DDBJ whole genome shotgun (WGS) entry which is preliminary data.</text>
</comment>
<reference evidence="2" key="1">
    <citation type="journal article" date="2019" name="Int. J. Syst. Evol. Microbiol.">
        <title>The Global Catalogue of Microorganisms (GCM) 10K type strain sequencing project: providing services to taxonomists for standard genome sequencing and annotation.</title>
        <authorList>
            <consortium name="The Broad Institute Genomics Platform"/>
            <consortium name="The Broad Institute Genome Sequencing Center for Infectious Disease"/>
            <person name="Wu L."/>
            <person name="Ma J."/>
        </authorList>
    </citation>
    <scope>NUCLEOTIDE SEQUENCE [LARGE SCALE GENOMIC DNA]</scope>
    <source>
        <strain evidence="2">JCM 16545</strain>
    </source>
</reference>
<sequence length="174" mass="19412">MEFEARILWHSAKWLPFIKWPSSDEIDFGDFIVKFYFARGLAEKMDGSGVAEALATFSPVSGQLGVLGIQGRVETEDFLLDLQKSQDGSEVEGCEIIEKLEPERSEVLKESQEDGLPIFLFKDKLVIRPAKEAGRVVLRGECDAAYSELAITLACFLVFNRYVQDVPPAGGEFD</sequence>